<comment type="similarity">
    <text evidence="2">Belongs to the TMEM88 family.</text>
</comment>
<gene>
    <name evidence="8" type="ORF">ROHU_016051</name>
</gene>
<dbReference type="EMBL" id="QBIY01011354">
    <property type="protein sequence ID" value="RXN32686.1"/>
    <property type="molecule type" value="Genomic_DNA"/>
</dbReference>
<sequence>MNGRMSLSRNGTLEKRASLLTATDRGELESPHPRLHHTGSISSSTPANASSSGVVVPPPYSIAGSAVNDSPLELRGSLDCWACSVLVTAQNLIIAALNVGLAAFIFGLILMPSLVMVVFGFLCHSTGPARAHFHGARVSNVAGPIDHWIRQAAPLHFSTDLLTMGKKVLQCFPWYKRCKEQGKSRMCPPPPVPSVEVQPGFSPTVSWGYDGEESAARPVYFSHKARVVYRHQMDGNIIDATC</sequence>
<dbReference type="PANTHER" id="PTHR28628">
    <property type="entry name" value="TRANSMEMBRANE PROTEIN 88-RELATED"/>
    <property type="match status" value="1"/>
</dbReference>
<evidence type="ECO:0000256" key="6">
    <source>
        <dbReference type="SAM" id="MobiDB-lite"/>
    </source>
</evidence>
<feature type="transmembrane region" description="Helical" evidence="7">
    <location>
        <begin position="103"/>
        <end position="123"/>
    </location>
</feature>
<dbReference type="PANTHER" id="PTHR28628:SF3">
    <property type="entry name" value="TRANSMEMBRANE PROTEIN 88"/>
    <property type="match status" value="1"/>
</dbReference>
<keyword evidence="9" id="KW-1185">Reference proteome</keyword>
<dbReference type="AlphaFoldDB" id="A0A498NLN8"/>
<comment type="caution">
    <text evidence="8">The sequence shown here is derived from an EMBL/GenBank/DDBJ whole genome shotgun (WGS) entry which is preliminary data.</text>
</comment>
<dbReference type="GO" id="GO:0030165">
    <property type="term" value="F:PDZ domain binding"/>
    <property type="evidence" value="ECO:0007669"/>
    <property type="project" value="TreeGrafter"/>
</dbReference>
<reference evidence="8 9" key="1">
    <citation type="submission" date="2018-03" db="EMBL/GenBank/DDBJ databases">
        <title>Draft genome sequence of Rohu Carp (Labeo rohita).</title>
        <authorList>
            <person name="Das P."/>
            <person name="Kushwaha B."/>
            <person name="Joshi C.G."/>
            <person name="Kumar D."/>
            <person name="Nagpure N.S."/>
            <person name="Sahoo L."/>
            <person name="Das S.P."/>
            <person name="Bit A."/>
            <person name="Patnaik S."/>
            <person name="Meher P.K."/>
            <person name="Jayasankar P."/>
            <person name="Koringa P.G."/>
            <person name="Patel N.V."/>
            <person name="Hinsu A.T."/>
            <person name="Kumar R."/>
            <person name="Pandey M."/>
            <person name="Agarwal S."/>
            <person name="Srivastava S."/>
            <person name="Singh M."/>
            <person name="Iquebal M.A."/>
            <person name="Jaiswal S."/>
            <person name="Angadi U.B."/>
            <person name="Kumar N."/>
            <person name="Raza M."/>
            <person name="Shah T.M."/>
            <person name="Rai A."/>
            <person name="Jena J.K."/>
        </authorList>
    </citation>
    <scope>NUCLEOTIDE SEQUENCE [LARGE SCALE GENOMIC DNA]</scope>
    <source>
        <strain evidence="8">DASCIFA01</strain>
        <tissue evidence="8">Testis</tissue>
    </source>
</reference>
<comment type="subcellular location">
    <subcellularLocation>
        <location evidence="1">Membrane</location>
        <topology evidence="1">Multi-pass membrane protein</topology>
    </subcellularLocation>
</comment>
<feature type="compositionally biased region" description="Low complexity" evidence="6">
    <location>
        <begin position="40"/>
        <end position="52"/>
    </location>
</feature>
<evidence type="ECO:0000256" key="2">
    <source>
        <dbReference type="ARBA" id="ARBA00005734"/>
    </source>
</evidence>
<evidence type="ECO:0000256" key="3">
    <source>
        <dbReference type="ARBA" id="ARBA00022692"/>
    </source>
</evidence>
<evidence type="ECO:0000256" key="7">
    <source>
        <dbReference type="SAM" id="Phobius"/>
    </source>
</evidence>
<proteinExistence type="inferred from homology"/>
<keyword evidence="3 7" id="KW-0812">Transmembrane</keyword>
<keyword evidence="4 7" id="KW-1133">Transmembrane helix</keyword>
<evidence type="ECO:0000313" key="9">
    <source>
        <dbReference type="Proteomes" id="UP000290572"/>
    </source>
</evidence>
<keyword evidence="5 7" id="KW-0472">Membrane</keyword>
<feature type="region of interest" description="Disordered" evidence="6">
    <location>
        <begin position="23"/>
        <end position="52"/>
    </location>
</feature>
<accession>A0A498NLN8</accession>
<protein>
    <submittedName>
        <fullName evidence="8">Transmembrane 88-like protein</fullName>
    </submittedName>
</protein>
<evidence type="ECO:0000256" key="5">
    <source>
        <dbReference type="ARBA" id="ARBA00023136"/>
    </source>
</evidence>
<name>A0A498NLN8_LABRO</name>
<evidence type="ECO:0000313" key="8">
    <source>
        <dbReference type="EMBL" id="RXN32686.1"/>
    </source>
</evidence>
<dbReference type="STRING" id="84645.A0A498NLN8"/>
<organism evidence="8 9">
    <name type="scientific">Labeo rohita</name>
    <name type="common">Indian major carp</name>
    <name type="synonym">Cyprinus rohita</name>
    <dbReference type="NCBI Taxonomy" id="84645"/>
    <lineage>
        <taxon>Eukaryota</taxon>
        <taxon>Metazoa</taxon>
        <taxon>Chordata</taxon>
        <taxon>Craniata</taxon>
        <taxon>Vertebrata</taxon>
        <taxon>Euteleostomi</taxon>
        <taxon>Actinopterygii</taxon>
        <taxon>Neopterygii</taxon>
        <taxon>Teleostei</taxon>
        <taxon>Ostariophysi</taxon>
        <taxon>Cypriniformes</taxon>
        <taxon>Cyprinidae</taxon>
        <taxon>Labeoninae</taxon>
        <taxon>Labeonini</taxon>
        <taxon>Labeo</taxon>
    </lineage>
</organism>
<dbReference type="InterPro" id="IPR033355">
    <property type="entry name" value="TMEM88"/>
</dbReference>
<dbReference type="GO" id="GO:0005886">
    <property type="term" value="C:plasma membrane"/>
    <property type="evidence" value="ECO:0007669"/>
    <property type="project" value="TreeGrafter"/>
</dbReference>
<dbReference type="Proteomes" id="UP000290572">
    <property type="component" value="Unassembled WGS sequence"/>
</dbReference>
<evidence type="ECO:0000256" key="4">
    <source>
        <dbReference type="ARBA" id="ARBA00022989"/>
    </source>
</evidence>
<evidence type="ECO:0000256" key="1">
    <source>
        <dbReference type="ARBA" id="ARBA00004141"/>
    </source>
</evidence>